<reference evidence="2 3" key="1">
    <citation type="submission" date="2017-12" db="EMBL/GenBank/DDBJ databases">
        <title>Genome sequence of the active heterotrophic nitrifier-denitrifier, Cupriavidus pauculus UM1.</title>
        <authorList>
            <person name="Putonti C."/>
            <person name="Castignetti D."/>
        </authorList>
    </citation>
    <scope>NUCLEOTIDE SEQUENCE [LARGE SCALE GENOMIC DNA]</scope>
    <source>
        <strain evidence="2 3">UM1</strain>
    </source>
</reference>
<sequence>MKTDLGAATAWPAITRPADVEGTSDQRTETGEGVWQNTIAAADHALEEASRIQRGVQHTLKLQQEVRALREELRRAHTEIDRYRGMHARVVVSMRQLEEDHTTDMTRLQADNEMLLVRHRVYKLLAEHYGTAALRFEAAVFAEHRDRVLEHVLFQRRKGVPVTEISAAEVAFLLL</sequence>
<dbReference type="AlphaFoldDB" id="A0A2N5C2G8"/>
<evidence type="ECO:0000256" key="1">
    <source>
        <dbReference type="SAM" id="Coils"/>
    </source>
</evidence>
<dbReference type="EMBL" id="PJRP01000028">
    <property type="protein sequence ID" value="PLP96417.1"/>
    <property type="molecule type" value="Genomic_DNA"/>
</dbReference>
<proteinExistence type="predicted"/>
<protein>
    <submittedName>
        <fullName evidence="2">Uncharacterized protein</fullName>
    </submittedName>
</protein>
<feature type="coiled-coil region" evidence="1">
    <location>
        <begin position="59"/>
        <end position="86"/>
    </location>
</feature>
<evidence type="ECO:0000313" key="3">
    <source>
        <dbReference type="Proteomes" id="UP000234341"/>
    </source>
</evidence>
<dbReference type="OrthoDB" id="8962072at2"/>
<organism evidence="2 3">
    <name type="scientific">Cupriavidus pauculus</name>
    <dbReference type="NCBI Taxonomy" id="82633"/>
    <lineage>
        <taxon>Bacteria</taxon>
        <taxon>Pseudomonadati</taxon>
        <taxon>Pseudomonadota</taxon>
        <taxon>Betaproteobacteria</taxon>
        <taxon>Burkholderiales</taxon>
        <taxon>Burkholderiaceae</taxon>
        <taxon>Cupriavidus</taxon>
    </lineage>
</organism>
<gene>
    <name evidence="2" type="ORF">CYJ10_32475</name>
</gene>
<name>A0A2N5C2G8_9BURK</name>
<dbReference type="Proteomes" id="UP000234341">
    <property type="component" value="Unassembled WGS sequence"/>
</dbReference>
<keyword evidence="1" id="KW-0175">Coiled coil</keyword>
<accession>A0A2N5C2G8</accession>
<comment type="caution">
    <text evidence="2">The sequence shown here is derived from an EMBL/GenBank/DDBJ whole genome shotgun (WGS) entry which is preliminary data.</text>
</comment>
<evidence type="ECO:0000313" key="2">
    <source>
        <dbReference type="EMBL" id="PLP96417.1"/>
    </source>
</evidence>
<dbReference type="RefSeq" id="WP_101685547.1">
    <property type="nucleotide sequence ID" value="NZ_PJRP01000028.1"/>
</dbReference>